<dbReference type="InterPro" id="IPR053521">
    <property type="entry name" value="McjB-like"/>
</dbReference>
<dbReference type="RefSeq" id="WP_409085513.1">
    <property type="nucleotide sequence ID" value="NZ_JBJVMW010000033.1"/>
</dbReference>
<dbReference type="NCBIfam" id="NF033537">
    <property type="entry name" value="lasso_biosyn_B2"/>
    <property type="match status" value="1"/>
</dbReference>
<dbReference type="EMBL" id="JBJVNE010000013">
    <property type="protein sequence ID" value="MFM9649505.1"/>
    <property type="molecule type" value="Genomic_DNA"/>
</dbReference>
<sequence>MSGGGTTLRLESADPPPWLLRPAALLAAGTARVLTRLPPARLRRVLAFASRGARPATADQALRARNAVVYVSLACAGPRCLQRSVAAALLCRLGGTWPQWCTGVVTEPFGAHAWVAVNGEPVGEDAAHVRAFHVIMTVPPRR</sequence>
<name>A0ABW9ILZ6_STRGJ</name>
<dbReference type="InterPro" id="IPR032708">
    <property type="entry name" value="McjB_C"/>
</dbReference>
<accession>A0ABW9ILZ6</accession>
<evidence type="ECO:0000313" key="2">
    <source>
        <dbReference type="EMBL" id="MFM9649505.1"/>
    </source>
</evidence>
<proteinExistence type="predicted"/>
<evidence type="ECO:0000259" key="1">
    <source>
        <dbReference type="Pfam" id="PF13471"/>
    </source>
</evidence>
<protein>
    <submittedName>
        <fullName evidence="2">Lasso peptide biosynthesis B2 protein</fullName>
    </submittedName>
</protein>
<organism evidence="2 3">
    <name type="scientific">Streptomyces galilaeus</name>
    <dbReference type="NCBI Taxonomy" id="33899"/>
    <lineage>
        <taxon>Bacteria</taxon>
        <taxon>Bacillati</taxon>
        <taxon>Actinomycetota</taxon>
        <taxon>Actinomycetes</taxon>
        <taxon>Kitasatosporales</taxon>
        <taxon>Streptomycetaceae</taxon>
        <taxon>Streptomyces</taxon>
    </lineage>
</organism>
<dbReference type="Pfam" id="PF13471">
    <property type="entry name" value="Transglut_core3"/>
    <property type="match status" value="1"/>
</dbReference>
<keyword evidence="3" id="KW-1185">Reference proteome</keyword>
<reference evidence="2 3" key="1">
    <citation type="submission" date="2024-12" db="EMBL/GenBank/DDBJ databases">
        <title>Forecasting of Potato common scab and diversities of Pathogenic streptomyces spp. in china.</title>
        <authorList>
            <person name="Handique U."/>
            <person name="Wu J."/>
        </authorList>
    </citation>
    <scope>NUCLEOTIDE SEQUENCE [LARGE SCALE GENOMIC DNA]</scope>
    <source>
        <strain evidence="2 3">ZRIMU1585</strain>
    </source>
</reference>
<feature type="domain" description="Microcin J25-processing protein McjB C-terminal" evidence="1">
    <location>
        <begin position="25"/>
        <end position="137"/>
    </location>
</feature>
<dbReference type="Proteomes" id="UP001631993">
    <property type="component" value="Unassembled WGS sequence"/>
</dbReference>
<gene>
    <name evidence="2" type="ORF">ACKI1S_25590</name>
</gene>
<comment type="caution">
    <text evidence="2">The sequence shown here is derived from an EMBL/GenBank/DDBJ whole genome shotgun (WGS) entry which is preliminary data.</text>
</comment>
<evidence type="ECO:0000313" key="3">
    <source>
        <dbReference type="Proteomes" id="UP001631993"/>
    </source>
</evidence>